<dbReference type="FunFam" id="3.20.20.140:FF:000174">
    <property type="entry name" value="Dihydropyrimidinase-related protein 2"/>
    <property type="match status" value="1"/>
</dbReference>
<dbReference type="AlphaFoldDB" id="A0A520KY01"/>
<evidence type="ECO:0000256" key="1">
    <source>
        <dbReference type="ARBA" id="ARBA00008829"/>
    </source>
</evidence>
<dbReference type="EC" id="3.5.2.3" evidence="5"/>
<dbReference type="PANTHER" id="PTHR43668">
    <property type="entry name" value="ALLANTOINASE"/>
    <property type="match status" value="1"/>
</dbReference>
<sequence length="450" mass="50790">MSAIVPTNYLFLYGDKNVVHIIKNCKIVRGEILDVDIGIEGGTIKEIGKNLDGEHLFDAKGMLVLPGGIDVHVHFREPGFTHKEDWLSGSRSAVAGGITSVVDQPNTDPPATTLSALKEKIKIAEKKSLVDFGISAGVTNENIPLIEGLAKEAVSFGEIFLGKGRDAISYENLENAIKAIKKTSLLPTVHAEDEECVEKNKIAYKIRSPHPHSLARPEECEKKAVLKVIEIAKRENYRGHICHVSTRAAMERIMGNEKITCEVAPHHLIFSLKDDEWLRSRAKVNPPIRDLRDKNFLWEMLNRGEINILASDHAPHKIWEKEGDIKDVKPGFPGVETMIPLMLNFVMEKRLNLERILDLVCHNPSKIWGFKKKGFLEEGFDADLTFFDLKEKRKIRAEDLHSRCNWTPYEGFYGIFPKITMIRGNVVFEDDEFYVEGGYGRNLKDRVKAG</sequence>
<gene>
    <name evidence="5" type="primary">pyrC</name>
    <name evidence="7" type="ORF">EF807_02105</name>
</gene>
<dbReference type="PROSITE" id="PS00483">
    <property type="entry name" value="DIHYDROOROTASE_2"/>
    <property type="match status" value="1"/>
</dbReference>
<dbReference type="GO" id="GO:0006145">
    <property type="term" value="P:purine nucleobase catabolic process"/>
    <property type="evidence" value="ECO:0007669"/>
    <property type="project" value="TreeGrafter"/>
</dbReference>
<comment type="catalytic activity">
    <reaction evidence="5">
        <text>(S)-dihydroorotate + H2O = N-carbamoyl-L-aspartate + H(+)</text>
        <dbReference type="Rhea" id="RHEA:24296"/>
        <dbReference type="ChEBI" id="CHEBI:15377"/>
        <dbReference type="ChEBI" id="CHEBI:15378"/>
        <dbReference type="ChEBI" id="CHEBI:30864"/>
        <dbReference type="ChEBI" id="CHEBI:32814"/>
        <dbReference type="EC" id="3.5.2.3"/>
    </reaction>
</comment>
<comment type="similarity">
    <text evidence="5">Belongs to the metallo-dependent hydrolases superfamily. DHOase family. Class I DHOase subfamily.</text>
</comment>
<comment type="cofactor">
    <cofactor evidence="5">
        <name>Zn(2+)</name>
        <dbReference type="ChEBI" id="CHEBI:29105"/>
    </cofactor>
    <text evidence="5">Binds 2 Zn(2+) ions per subunit.</text>
</comment>
<dbReference type="Gene3D" id="3.20.20.140">
    <property type="entry name" value="Metal-dependent hydrolases"/>
    <property type="match status" value="1"/>
</dbReference>
<feature type="binding site" evidence="5">
    <location>
        <position position="158"/>
    </location>
    <ligand>
        <name>Zn(2+)</name>
        <dbReference type="ChEBI" id="CHEBI:29105"/>
        <label>1</label>
    </ligand>
</feature>
<dbReference type="SUPFAM" id="SSF51556">
    <property type="entry name" value="Metallo-dependent hydrolases"/>
    <property type="match status" value="1"/>
</dbReference>
<accession>A0A520KY01</accession>
<feature type="binding site" evidence="5">
    <location>
        <position position="316"/>
    </location>
    <ligand>
        <name>substrate</name>
    </ligand>
</feature>
<evidence type="ECO:0000256" key="5">
    <source>
        <dbReference type="HAMAP-Rule" id="MF_00220"/>
    </source>
</evidence>
<dbReference type="SUPFAM" id="SSF51338">
    <property type="entry name" value="Composite domain of metallo-dependent hydrolases"/>
    <property type="match status" value="1"/>
</dbReference>
<reference evidence="7 8" key="1">
    <citation type="journal article" date="2019" name="Nat. Microbiol.">
        <title>Wide diversity of methane and short-chain alkane metabolisms in uncultured archaea.</title>
        <authorList>
            <person name="Borrel G."/>
            <person name="Adam P.S."/>
            <person name="McKay L.J."/>
            <person name="Chen L.X."/>
            <person name="Sierra-Garcia I.N."/>
            <person name="Sieber C.M."/>
            <person name="Letourneur Q."/>
            <person name="Ghozlane A."/>
            <person name="Andersen G.L."/>
            <person name="Li W.J."/>
            <person name="Hallam S.J."/>
            <person name="Muyzer G."/>
            <person name="de Oliveira V.M."/>
            <person name="Inskeep W.P."/>
            <person name="Banfield J.F."/>
            <person name="Gribaldo S."/>
        </authorList>
    </citation>
    <scope>NUCLEOTIDE SEQUENCE [LARGE SCALE GENOMIC DNA]</scope>
    <source>
        <strain evidence="7">NM1b</strain>
    </source>
</reference>
<evidence type="ECO:0000313" key="8">
    <source>
        <dbReference type="Proteomes" id="UP000320766"/>
    </source>
</evidence>
<organism evidence="7 8">
    <name type="scientific">Candidatus Methanolliviera hydrocarbonicum</name>
    <dbReference type="NCBI Taxonomy" id="2491085"/>
    <lineage>
        <taxon>Archaea</taxon>
        <taxon>Methanobacteriati</taxon>
        <taxon>Methanobacteriota</taxon>
        <taxon>Candidatus Methanoliparia</taxon>
        <taxon>Candidatus Methanoliparales</taxon>
        <taxon>Candidatus Methanollivieraceae</taxon>
        <taxon>Candidatus Methanolliviera</taxon>
    </lineage>
</organism>
<comment type="caution">
    <text evidence="7">The sequence shown here is derived from an EMBL/GenBank/DDBJ whole genome shotgun (WGS) entry which is preliminary data.</text>
</comment>
<dbReference type="InterPro" id="IPR050138">
    <property type="entry name" value="DHOase/Allantoinase_Hydrolase"/>
</dbReference>
<feature type="active site" evidence="5">
    <location>
        <position position="312"/>
    </location>
</feature>
<dbReference type="NCBIfam" id="NF002668">
    <property type="entry name" value="PRK02382.1"/>
    <property type="match status" value="1"/>
</dbReference>
<keyword evidence="4 5" id="KW-0665">Pyrimidine biosynthesis</keyword>
<feature type="binding site" evidence="5">
    <location>
        <position position="74"/>
    </location>
    <ligand>
        <name>Zn(2+)</name>
        <dbReference type="ChEBI" id="CHEBI:29105"/>
        <label>1</label>
    </ligand>
</feature>
<dbReference type="Gene3D" id="2.30.40.10">
    <property type="entry name" value="Urease, subunit C, domain 1"/>
    <property type="match status" value="1"/>
</dbReference>
<feature type="binding site" evidence="5">
    <location>
        <position position="243"/>
    </location>
    <ligand>
        <name>Zn(2+)</name>
        <dbReference type="ChEBI" id="CHEBI:29105"/>
        <label>2</label>
    </ligand>
</feature>
<comment type="similarity">
    <text evidence="1">Belongs to the metallo-dependent hydrolases superfamily. Hydantoinase/dihydropyrimidinase family.</text>
</comment>
<dbReference type="InterPro" id="IPR002195">
    <property type="entry name" value="Dihydroorotase_CS"/>
</dbReference>
<dbReference type="Pfam" id="PF01979">
    <property type="entry name" value="Amidohydro_1"/>
    <property type="match status" value="1"/>
</dbReference>
<feature type="binding site" evidence="5">
    <location>
        <begin position="330"/>
        <end position="331"/>
    </location>
    <ligand>
        <name>substrate</name>
    </ligand>
</feature>
<name>A0A520KY01_9EURY</name>
<feature type="binding site" evidence="5">
    <location>
        <position position="158"/>
    </location>
    <ligand>
        <name>Zn(2+)</name>
        <dbReference type="ChEBI" id="CHEBI:29105"/>
        <label>2</label>
    </ligand>
</feature>
<dbReference type="UniPathway" id="UPA00070">
    <property type="reaction ID" value="UER00117"/>
</dbReference>
<feature type="binding site" evidence="5">
    <location>
        <position position="106"/>
    </location>
    <ligand>
        <name>substrate</name>
    </ligand>
</feature>
<dbReference type="GO" id="GO:0044205">
    <property type="term" value="P:'de novo' UMP biosynthetic process"/>
    <property type="evidence" value="ECO:0007669"/>
    <property type="project" value="UniProtKB-UniRule"/>
</dbReference>
<protein>
    <recommendedName>
        <fullName evidence="5">Dihydroorotase</fullName>
        <shortName evidence="5">DHOase</shortName>
        <ecNumber evidence="5">3.5.2.3</ecNumber>
    </recommendedName>
</protein>
<dbReference type="NCBIfam" id="TIGR00857">
    <property type="entry name" value="pyrC_multi"/>
    <property type="match status" value="1"/>
</dbReference>
<evidence type="ECO:0000313" key="7">
    <source>
        <dbReference type="EMBL" id="RZN71731.1"/>
    </source>
</evidence>
<feature type="domain" description="Amidohydrolase-related" evidence="6">
    <location>
        <begin position="63"/>
        <end position="427"/>
    </location>
</feature>
<dbReference type="InterPro" id="IPR011059">
    <property type="entry name" value="Metal-dep_hydrolase_composite"/>
</dbReference>
<dbReference type="CDD" id="cd01318">
    <property type="entry name" value="DHOase_IIb"/>
    <property type="match status" value="1"/>
</dbReference>
<dbReference type="PANTHER" id="PTHR43668:SF2">
    <property type="entry name" value="ALLANTOINASE"/>
    <property type="match status" value="1"/>
</dbReference>
<feature type="binding site" evidence="5">
    <location>
        <begin position="74"/>
        <end position="76"/>
    </location>
    <ligand>
        <name>substrate</name>
    </ligand>
</feature>
<feature type="binding site" evidence="5">
    <location>
        <position position="72"/>
    </location>
    <ligand>
        <name>Zn(2+)</name>
        <dbReference type="ChEBI" id="CHEBI:29105"/>
        <label>1</label>
    </ligand>
</feature>
<evidence type="ECO:0000256" key="4">
    <source>
        <dbReference type="ARBA" id="ARBA00022975"/>
    </source>
</evidence>
<dbReference type="PROSITE" id="PS00482">
    <property type="entry name" value="DIHYDROOROTASE_1"/>
    <property type="match status" value="1"/>
</dbReference>
<dbReference type="GO" id="GO:0008270">
    <property type="term" value="F:zinc ion binding"/>
    <property type="evidence" value="ECO:0007669"/>
    <property type="project" value="UniProtKB-UniRule"/>
</dbReference>
<proteinExistence type="inferred from homology"/>
<dbReference type="InterPro" id="IPR006680">
    <property type="entry name" value="Amidohydro-rel"/>
</dbReference>
<dbReference type="GO" id="GO:0004038">
    <property type="term" value="F:allantoinase activity"/>
    <property type="evidence" value="ECO:0007669"/>
    <property type="project" value="TreeGrafter"/>
</dbReference>
<dbReference type="HAMAP" id="MF_00220_A">
    <property type="entry name" value="PyrC_classI_A"/>
    <property type="match status" value="1"/>
</dbReference>
<feature type="binding site" evidence="5">
    <location>
        <position position="312"/>
    </location>
    <ligand>
        <name>Zn(2+)</name>
        <dbReference type="ChEBI" id="CHEBI:29105"/>
        <label>1</label>
    </ligand>
</feature>
<dbReference type="GO" id="GO:0005737">
    <property type="term" value="C:cytoplasm"/>
    <property type="evidence" value="ECO:0007669"/>
    <property type="project" value="TreeGrafter"/>
</dbReference>
<keyword evidence="2 5" id="KW-0479">Metal-binding</keyword>
<dbReference type="GO" id="GO:0004151">
    <property type="term" value="F:dihydroorotase activity"/>
    <property type="evidence" value="ECO:0007669"/>
    <property type="project" value="UniProtKB-UniRule"/>
</dbReference>
<dbReference type="InterPro" id="IPR032466">
    <property type="entry name" value="Metal_Hydrolase"/>
</dbReference>
<comment type="caution">
    <text evidence="5">Lacks conserved residue(s) required for the propagation of feature annotation.</text>
</comment>
<comment type="function">
    <text evidence="5">Catalyzes the reversible cyclization of carbamoyl aspartate to dihydroorotate.</text>
</comment>
<evidence type="ECO:0000259" key="6">
    <source>
        <dbReference type="Pfam" id="PF01979"/>
    </source>
</evidence>
<evidence type="ECO:0000256" key="2">
    <source>
        <dbReference type="ARBA" id="ARBA00022723"/>
    </source>
</evidence>
<dbReference type="InterPro" id="IPR004722">
    <property type="entry name" value="DHOase"/>
</dbReference>
<dbReference type="EMBL" id="RXIL01000036">
    <property type="protein sequence ID" value="RZN71731.1"/>
    <property type="molecule type" value="Genomic_DNA"/>
</dbReference>
<feature type="binding site" evidence="5">
    <location>
        <position position="190"/>
    </location>
    <ligand>
        <name>Zn(2+)</name>
        <dbReference type="ChEBI" id="CHEBI:29105"/>
        <label>2</label>
    </ligand>
</feature>
<evidence type="ECO:0000256" key="3">
    <source>
        <dbReference type="ARBA" id="ARBA00022801"/>
    </source>
</evidence>
<keyword evidence="5" id="KW-0862">Zinc</keyword>
<dbReference type="Proteomes" id="UP000320766">
    <property type="component" value="Unassembled WGS sequence"/>
</dbReference>
<keyword evidence="3 5" id="KW-0378">Hydrolase</keyword>
<comment type="pathway">
    <text evidence="5">Pyrimidine metabolism; UMP biosynthesis via de novo pathway; (S)-dihydroorotate from bicarbonate: step 3/3.</text>
</comment>